<feature type="compositionally biased region" description="Basic residues" evidence="1">
    <location>
        <begin position="33"/>
        <end position="42"/>
    </location>
</feature>
<dbReference type="EMBL" id="FNVT01000002">
    <property type="protein sequence ID" value="SEG39591.1"/>
    <property type="molecule type" value="Genomic_DNA"/>
</dbReference>
<feature type="region of interest" description="Disordered" evidence="1">
    <location>
        <begin position="1"/>
        <end position="57"/>
    </location>
</feature>
<evidence type="ECO:0000256" key="1">
    <source>
        <dbReference type="SAM" id="MobiDB-lite"/>
    </source>
</evidence>
<name>A0A1H5ZTQ7_9ACTN</name>
<keyword evidence="3" id="KW-1185">Reference proteome</keyword>
<protein>
    <submittedName>
        <fullName evidence="2">Uncharacterized protein</fullName>
    </submittedName>
</protein>
<feature type="compositionally biased region" description="Basic and acidic residues" evidence="1">
    <location>
        <begin position="1"/>
        <end position="32"/>
    </location>
</feature>
<reference evidence="2 3" key="1">
    <citation type="submission" date="2016-10" db="EMBL/GenBank/DDBJ databases">
        <authorList>
            <person name="de Groot N.N."/>
        </authorList>
    </citation>
    <scope>NUCLEOTIDE SEQUENCE [LARGE SCALE GENOMIC DNA]</scope>
    <source>
        <strain evidence="2 3">CGMCC 4.7037</strain>
    </source>
</reference>
<accession>A0A1H5ZTQ7</accession>
<proteinExistence type="predicted"/>
<sequence>MLTDEMRRSRPHEVHARGVRSEDRDEIREPGRTVHRLRRIRKVQGITGQAPPRYRAS</sequence>
<dbReference type="Proteomes" id="UP000236732">
    <property type="component" value="Unassembled WGS sequence"/>
</dbReference>
<dbReference type="OrthoDB" id="3543312at2"/>
<evidence type="ECO:0000313" key="3">
    <source>
        <dbReference type="Proteomes" id="UP000236732"/>
    </source>
</evidence>
<organism evidence="2 3">
    <name type="scientific">Nonomuraea solani</name>
    <dbReference type="NCBI Taxonomy" id="1144553"/>
    <lineage>
        <taxon>Bacteria</taxon>
        <taxon>Bacillati</taxon>
        <taxon>Actinomycetota</taxon>
        <taxon>Actinomycetes</taxon>
        <taxon>Streptosporangiales</taxon>
        <taxon>Streptosporangiaceae</taxon>
        <taxon>Nonomuraea</taxon>
    </lineage>
</organism>
<gene>
    <name evidence="2" type="ORF">SAMN05444920_102863</name>
</gene>
<evidence type="ECO:0000313" key="2">
    <source>
        <dbReference type="EMBL" id="SEG39591.1"/>
    </source>
</evidence>
<dbReference type="AlphaFoldDB" id="A0A1H5ZTQ7"/>
<dbReference type="RefSeq" id="WP_160150231.1">
    <property type="nucleotide sequence ID" value="NZ_FNVT01000002.1"/>
</dbReference>